<feature type="transmembrane region" description="Helical" evidence="2">
    <location>
        <begin position="15"/>
        <end position="36"/>
    </location>
</feature>
<evidence type="ECO:0000259" key="3">
    <source>
        <dbReference type="PROSITE" id="PS50930"/>
    </source>
</evidence>
<keyword evidence="2" id="KW-0472">Membrane</keyword>
<dbReference type="Gene3D" id="2.40.50.1020">
    <property type="entry name" value="LytTr DNA-binding domain"/>
    <property type="match status" value="1"/>
</dbReference>
<dbReference type="AlphaFoldDB" id="A0A7G5GVD8"/>
<dbReference type="Pfam" id="PF04397">
    <property type="entry name" value="LytTR"/>
    <property type="match status" value="1"/>
</dbReference>
<accession>A0A7G5GVD8</accession>
<keyword evidence="2" id="KW-0812">Transmembrane</keyword>
<evidence type="ECO:0000313" key="5">
    <source>
        <dbReference type="Proteomes" id="UP000515369"/>
    </source>
</evidence>
<gene>
    <name evidence="4" type="ORF">H3H32_33890</name>
</gene>
<reference evidence="4 5" key="1">
    <citation type="submission" date="2020-07" db="EMBL/GenBank/DDBJ databases">
        <title>Spirosoma foliorum sp. nov., isolated from the leaves on the Nejang mountain Korea, Republic of.</title>
        <authorList>
            <person name="Ho H."/>
            <person name="Lee Y.-J."/>
            <person name="Nurcahyanto D.-A."/>
            <person name="Kim S.-G."/>
        </authorList>
    </citation>
    <scope>NUCLEOTIDE SEQUENCE [LARGE SCALE GENOMIC DNA]</scope>
    <source>
        <strain evidence="4 5">PL0136</strain>
    </source>
</reference>
<evidence type="ECO:0000313" key="4">
    <source>
        <dbReference type="EMBL" id="QMW02830.1"/>
    </source>
</evidence>
<keyword evidence="5" id="KW-1185">Reference proteome</keyword>
<feature type="transmembrane region" description="Helical" evidence="2">
    <location>
        <begin position="56"/>
        <end position="79"/>
    </location>
</feature>
<feature type="domain" description="HTH LytTR-type" evidence="3">
    <location>
        <begin position="228"/>
        <end position="323"/>
    </location>
</feature>
<feature type="transmembrane region" description="Helical" evidence="2">
    <location>
        <begin position="144"/>
        <end position="168"/>
    </location>
</feature>
<dbReference type="InterPro" id="IPR046947">
    <property type="entry name" value="LytR-like"/>
</dbReference>
<protein>
    <submittedName>
        <fullName evidence="4">LytTR family transcriptional regulator DNA-binding domain-containing protein</fullName>
    </submittedName>
</protein>
<dbReference type="KEGG" id="sfol:H3H32_33890"/>
<name>A0A7G5GVD8_9BACT</name>
<dbReference type="GO" id="GO:0000156">
    <property type="term" value="F:phosphorelay response regulator activity"/>
    <property type="evidence" value="ECO:0007669"/>
    <property type="project" value="InterPro"/>
</dbReference>
<sequence length="335" mass="39671">MKEIQIRRDFLKKPFSSLIILLCIVGLIEAVSWSIGYKLKIKIVHDEGGILQYIGLIIRGLFLPELFTLFITITLLNLFHRIWNIHSVEYNWRSIYKYELRFLPVLLFAFLAFNPGTQTIRFILESFPNYSWSNYWQKYILHTFTWTVYFKYLFPVILIGYIAMNVSLLQDYLKQRREAQEAAEAEAAEASQKVLALSETFSPPPVPATPSPYLSYIKGKSNLGEIDFPVNEAYYFTVEDRFYYAETLKERYMVSKTLNDLETELDPTQFFRIKRDYIVNRQAVLHYSYWENGKYIVTLNTPDHHKIIVPRVRMHEFREWLQGRDASKPEHANLL</sequence>
<dbReference type="PANTHER" id="PTHR37299">
    <property type="entry name" value="TRANSCRIPTIONAL REGULATOR-RELATED"/>
    <property type="match status" value="1"/>
</dbReference>
<dbReference type="SMART" id="SM00850">
    <property type="entry name" value="LytTR"/>
    <property type="match status" value="1"/>
</dbReference>
<dbReference type="GO" id="GO:0003677">
    <property type="term" value="F:DNA binding"/>
    <property type="evidence" value="ECO:0007669"/>
    <property type="project" value="UniProtKB-KW"/>
</dbReference>
<keyword evidence="2" id="KW-1133">Transmembrane helix</keyword>
<dbReference type="EMBL" id="CP059732">
    <property type="protein sequence ID" value="QMW02830.1"/>
    <property type="molecule type" value="Genomic_DNA"/>
</dbReference>
<dbReference type="PROSITE" id="PS50930">
    <property type="entry name" value="HTH_LYTTR"/>
    <property type="match status" value="1"/>
</dbReference>
<feature type="coiled-coil region" evidence="1">
    <location>
        <begin position="169"/>
        <end position="200"/>
    </location>
</feature>
<evidence type="ECO:0000256" key="1">
    <source>
        <dbReference type="SAM" id="Coils"/>
    </source>
</evidence>
<feature type="transmembrane region" description="Helical" evidence="2">
    <location>
        <begin position="100"/>
        <end position="124"/>
    </location>
</feature>
<dbReference type="RefSeq" id="WP_182460123.1">
    <property type="nucleotide sequence ID" value="NZ_CP059732.1"/>
</dbReference>
<keyword evidence="4" id="KW-0238">DNA-binding</keyword>
<proteinExistence type="predicted"/>
<dbReference type="PANTHER" id="PTHR37299:SF1">
    <property type="entry name" value="STAGE 0 SPORULATION PROTEIN A HOMOLOG"/>
    <property type="match status" value="1"/>
</dbReference>
<organism evidence="4 5">
    <name type="scientific">Spirosoma foliorum</name>
    <dbReference type="NCBI Taxonomy" id="2710596"/>
    <lineage>
        <taxon>Bacteria</taxon>
        <taxon>Pseudomonadati</taxon>
        <taxon>Bacteroidota</taxon>
        <taxon>Cytophagia</taxon>
        <taxon>Cytophagales</taxon>
        <taxon>Cytophagaceae</taxon>
        <taxon>Spirosoma</taxon>
    </lineage>
</organism>
<keyword evidence="1" id="KW-0175">Coiled coil</keyword>
<dbReference type="Proteomes" id="UP000515369">
    <property type="component" value="Chromosome"/>
</dbReference>
<evidence type="ECO:0000256" key="2">
    <source>
        <dbReference type="SAM" id="Phobius"/>
    </source>
</evidence>
<dbReference type="InterPro" id="IPR007492">
    <property type="entry name" value="LytTR_DNA-bd_dom"/>
</dbReference>